<accession>A0ABR1N226</accession>
<name>A0ABR1N226_9PEZI</name>
<comment type="caution">
    <text evidence="1">The sequence shown here is derived from an EMBL/GenBank/DDBJ whole genome shotgun (WGS) entry which is preliminary data.</text>
</comment>
<organism evidence="1 2">
    <name type="scientific">Phyllosticta paracitricarpa</name>
    <dbReference type="NCBI Taxonomy" id="2016321"/>
    <lineage>
        <taxon>Eukaryota</taxon>
        <taxon>Fungi</taxon>
        <taxon>Dikarya</taxon>
        <taxon>Ascomycota</taxon>
        <taxon>Pezizomycotina</taxon>
        <taxon>Dothideomycetes</taxon>
        <taxon>Dothideomycetes incertae sedis</taxon>
        <taxon>Botryosphaeriales</taxon>
        <taxon>Phyllostictaceae</taxon>
        <taxon>Phyllosticta</taxon>
    </lineage>
</organism>
<proteinExistence type="predicted"/>
<dbReference type="EMBL" id="JBBPBF010000024">
    <property type="protein sequence ID" value="KAK7609255.1"/>
    <property type="molecule type" value="Genomic_DNA"/>
</dbReference>
<protein>
    <submittedName>
        <fullName evidence="1">Uncharacterized protein</fullName>
    </submittedName>
</protein>
<evidence type="ECO:0000313" key="2">
    <source>
        <dbReference type="Proteomes" id="UP001367316"/>
    </source>
</evidence>
<evidence type="ECO:0000313" key="1">
    <source>
        <dbReference type="EMBL" id="KAK7609255.1"/>
    </source>
</evidence>
<keyword evidence="2" id="KW-1185">Reference proteome</keyword>
<gene>
    <name evidence="1" type="ORF">JOL62DRAFT_579066</name>
</gene>
<reference evidence="1 2" key="1">
    <citation type="submission" date="2024-04" db="EMBL/GenBank/DDBJ databases">
        <title>Phyllosticta paracitricarpa is synonymous to the EU quarantine fungus P. citricarpa based on phylogenomic analyses.</title>
        <authorList>
            <consortium name="Lawrence Berkeley National Laboratory"/>
            <person name="Van ingen-buijs V.A."/>
            <person name="Van westerhoven A.C."/>
            <person name="Haridas S."/>
            <person name="Skiadas P."/>
            <person name="Martin F."/>
            <person name="Groenewald J.Z."/>
            <person name="Crous P.W."/>
            <person name="Seidl M.F."/>
        </authorList>
    </citation>
    <scope>NUCLEOTIDE SEQUENCE [LARGE SCALE GENOMIC DNA]</scope>
    <source>
        <strain evidence="1 2">CBS 141358</strain>
    </source>
</reference>
<dbReference type="Proteomes" id="UP001367316">
    <property type="component" value="Unassembled WGS sequence"/>
</dbReference>
<sequence>MTLRDKARQGNNGPLLRLHACMHARHYIHFALMEQLAAAWQTLPPIAQCRRGEASVPFLFNIAAHRRIMAWAPVRVNQFARGTPCVQYSARCEGDMGAKAFLSPHDLSTFRIDDAGLPPKRKLDHVSCVLSFSFVVEIELGDDAAAAGTGVVALRCVALRCDGRRVIETRCVCVDWCLCHCVDFVFLFGCCFLPAYSLHRA</sequence>